<feature type="domain" description="FAD dependent oxidoreductase" evidence="1">
    <location>
        <begin position="5"/>
        <end position="100"/>
    </location>
</feature>
<dbReference type="AlphaFoldDB" id="A0A383D9Z8"/>
<proteinExistence type="predicted"/>
<evidence type="ECO:0000259" key="1">
    <source>
        <dbReference type="Pfam" id="PF01266"/>
    </source>
</evidence>
<dbReference type="InterPro" id="IPR006076">
    <property type="entry name" value="FAD-dep_OxRdtase"/>
</dbReference>
<accession>A0A383D9Z8</accession>
<dbReference type="SUPFAM" id="SSF51971">
    <property type="entry name" value="Nucleotide-binding domain"/>
    <property type="match status" value="1"/>
</dbReference>
<dbReference type="Gene3D" id="3.50.50.60">
    <property type="entry name" value="FAD/NAD(P)-binding domain"/>
    <property type="match status" value="1"/>
</dbReference>
<dbReference type="InterPro" id="IPR036188">
    <property type="entry name" value="FAD/NAD-bd_sf"/>
</dbReference>
<protein>
    <recommendedName>
        <fullName evidence="1">FAD dependent oxidoreductase domain-containing protein</fullName>
    </recommendedName>
</protein>
<gene>
    <name evidence="2" type="ORF">METZ01_LOCUS494191</name>
</gene>
<sequence>IASTPMGSKWRFGGTMTVTDSNRSINQKKLLAMARFVKNYYPEYDSSWVHGCDPWVGLRPLSADGIPYIGSFKKFPNLIAATGHAMMGISMAPVTGEIVNNLILGKKPNFNLDMLSPDRF</sequence>
<feature type="non-terminal residue" evidence="2">
    <location>
        <position position="1"/>
    </location>
</feature>
<organism evidence="2">
    <name type="scientific">marine metagenome</name>
    <dbReference type="NCBI Taxonomy" id="408172"/>
    <lineage>
        <taxon>unclassified sequences</taxon>
        <taxon>metagenomes</taxon>
        <taxon>ecological metagenomes</taxon>
    </lineage>
</organism>
<reference evidence="2" key="1">
    <citation type="submission" date="2018-05" db="EMBL/GenBank/DDBJ databases">
        <authorList>
            <person name="Lanie J.A."/>
            <person name="Ng W.-L."/>
            <person name="Kazmierczak K.M."/>
            <person name="Andrzejewski T.M."/>
            <person name="Davidsen T.M."/>
            <person name="Wayne K.J."/>
            <person name="Tettelin H."/>
            <person name="Glass J.I."/>
            <person name="Rusch D."/>
            <person name="Podicherti R."/>
            <person name="Tsui H.-C.T."/>
            <person name="Winkler M.E."/>
        </authorList>
    </citation>
    <scope>NUCLEOTIDE SEQUENCE</scope>
</reference>
<dbReference type="EMBL" id="UINC01215584">
    <property type="protein sequence ID" value="SVE41337.1"/>
    <property type="molecule type" value="Genomic_DNA"/>
</dbReference>
<name>A0A383D9Z8_9ZZZZ</name>
<dbReference type="Pfam" id="PF01266">
    <property type="entry name" value="DAO"/>
    <property type="match status" value="1"/>
</dbReference>
<evidence type="ECO:0000313" key="2">
    <source>
        <dbReference type="EMBL" id="SVE41337.1"/>
    </source>
</evidence>